<comment type="caution">
    <text evidence="3">The sequence shown here is derived from an EMBL/GenBank/DDBJ whole genome shotgun (WGS) entry which is preliminary data.</text>
</comment>
<feature type="domain" description="4Fe-4S ferredoxin-type" evidence="2">
    <location>
        <begin position="218"/>
        <end position="253"/>
    </location>
</feature>
<evidence type="ECO:0000313" key="4">
    <source>
        <dbReference type="Proteomes" id="UP000307956"/>
    </source>
</evidence>
<dbReference type="RefSeq" id="WP_136383135.1">
    <property type="nucleotide sequence ID" value="NZ_SSOD01000001.1"/>
</dbReference>
<dbReference type="Proteomes" id="UP000307956">
    <property type="component" value="Unassembled WGS sequence"/>
</dbReference>
<accession>A0A4V3WC15</accession>
<gene>
    <name evidence="3" type="ORF">E6O51_01180</name>
</gene>
<organism evidence="3 4">
    <name type="scientific">Pseudothauera rhizosphaerae</name>
    <dbReference type="NCBI Taxonomy" id="2565932"/>
    <lineage>
        <taxon>Bacteria</taxon>
        <taxon>Pseudomonadati</taxon>
        <taxon>Pseudomonadota</taxon>
        <taxon>Betaproteobacteria</taxon>
        <taxon>Rhodocyclales</taxon>
        <taxon>Zoogloeaceae</taxon>
        <taxon>Pseudothauera</taxon>
    </lineage>
</organism>
<protein>
    <submittedName>
        <fullName evidence="3">Epoxyqueuosine reductase</fullName>
    </submittedName>
</protein>
<feature type="region of interest" description="Disordered" evidence="1">
    <location>
        <begin position="1"/>
        <end position="28"/>
    </location>
</feature>
<reference evidence="3 4" key="1">
    <citation type="submission" date="2019-04" db="EMBL/GenBank/DDBJ databases">
        <title>Azoarcus rhizosphaerae sp. nov. isolated from rhizosphere of Ficus religiosa.</title>
        <authorList>
            <person name="Lin S.-Y."/>
            <person name="Hameed A."/>
            <person name="Hsu Y.-H."/>
            <person name="Young C.-C."/>
        </authorList>
    </citation>
    <scope>NUCLEOTIDE SEQUENCE [LARGE SCALE GENOMIC DNA]</scope>
    <source>
        <strain evidence="3 4">CC-YHH848</strain>
    </source>
</reference>
<dbReference type="PANTHER" id="PTHR42827">
    <property type="entry name" value="IRON-SULFUR CLUSTER-BINDING PROTEIN-RELATED"/>
    <property type="match status" value="1"/>
</dbReference>
<evidence type="ECO:0000313" key="3">
    <source>
        <dbReference type="EMBL" id="THF65242.1"/>
    </source>
</evidence>
<keyword evidence="4" id="KW-1185">Reference proteome</keyword>
<dbReference type="EMBL" id="SSOD01000001">
    <property type="protein sequence ID" value="THF65242.1"/>
    <property type="molecule type" value="Genomic_DNA"/>
</dbReference>
<proteinExistence type="predicted"/>
<dbReference type="PROSITE" id="PS51379">
    <property type="entry name" value="4FE4S_FER_2"/>
    <property type="match status" value="1"/>
</dbReference>
<dbReference type="InterPro" id="IPR017896">
    <property type="entry name" value="4Fe4S_Fe-S-bd"/>
</dbReference>
<dbReference type="AlphaFoldDB" id="A0A4V3WC15"/>
<dbReference type="OrthoDB" id="9796486at2"/>
<dbReference type="PANTHER" id="PTHR42827:SF1">
    <property type="entry name" value="IRON-SULFUR CLUSTER-BINDING PROTEIN"/>
    <property type="match status" value="1"/>
</dbReference>
<evidence type="ECO:0000259" key="2">
    <source>
        <dbReference type="PROSITE" id="PS51379"/>
    </source>
</evidence>
<feature type="compositionally biased region" description="Low complexity" evidence="1">
    <location>
        <begin position="1"/>
        <end position="11"/>
    </location>
</feature>
<evidence type="ECO:0000256" key="1">
    <source>
        <dbReference type="SAM" id="MobiDB-lite"/>
    </source>
</evidence>
<sequence length="304" mass="33339">MTTPQQTAATAPPSPWLDLQSTPASSPSTALAREDVAAFLAGLVRDDPRNAIPESGHPPIWEAPLVHVAAADDPLWETLKQPDVVGPLHRSPGEWLAGARSVIVYFLPYTTVLRRGYPKKSFFPSLEWVSGRRNGEVFNNVTRRALVRLVERHGGRAVAPSNEEDYRAEKMRPMWSERHAGFIAGLGTFGIHGALITEKGCSGRMGSIVTDLELAPTPRPYSDIYEYCPYPSSGKCGACIPRCPADAIAPQARDNQKCVVHGRDTVGEHFRPWGYHSCGHCLTWLPCVDRIPPESLRLSKTPSA</sequence>
<name>A0A4V3WC15_9RHOO</name>